<evidence type="ECO:0000313" key="2">
    <source>
        <dbReference type="EMBL" id="KAK5579551.1"/>
    </source>
</evidence>
<dbReference type="Proteomes" id="UP001344447">
    <property type="component" value="Unassembled WGS sequence"/>
</dbReference>
<feature type="region of interest" description="Disordered" evidence="1">
    <location>
        <begin position="120"/>
        <end position="139"/>
    </location>
</feature>
<evidence type="ECO:0000313" key="3">
    <source>
        <dbReference type="Proteomes" id="UP001344447"/>
    </source>
</evidence>
<dbReference type="EMBL" id="JAVFKY010000003">
    <property type="protein sequence ID" value="KAK5579551.1"/>
    <property type="molecule type" value="Genomic_DNA"/>
</dbReference>
<sequence>MFFEIKCFIIKKGERSNALSLKKVCKTIVKNGVEKRKKHNQVETRSRSFRKSLIEKINLRLSTTFDEFSDDEMETKTIEEVLDESLLSIESIIRNFKITDLNEAISNTIKSPNLINRTNFTNCNNNNNNNNKKNSKNIN</sequence>
<protein>
    <submittedName>
        <fullName evidence="2">Uncharacterized protein</fullName>
    </submittedName>
</protein>
<keyword evidence="3" id="KW-1185">Reference proteome</keyword>
<proteinExistence type="predicted"/>
<gene>
    <name evidence="2" type="ORF">RB653_009235</name>
</gene>
<accession>A0AAN7U1N4</accession>
<name>A0AAN7U1N4_9MYCE</name>
<evidence type="ECO:0000256" key="1">
    <source>
        <dbReference type="SAM" id="MobiDB-lite"/>
    </source>
</evidence>
<reference evidence="2 3" key="1">
    <citation type="submission" date="2023-11" db="EMBL/GenBank/DDBJ databases">
        <title>Dfirmibasis_genome.</title>
        <authorList>
            <person name="Edelbroek B."/>
            <person name="Kjellin J."/>
            <person name="Jerlstrom-Hultqvist J."/>
            <person name="Soderbom F."/>
        </authorList>
    </citation>
    <scope>NUCLEOTIDE SEQUENCE [LARGE SCALE GENOMIC DNA]</scope>
    <source>
        <strain evidence="2 3">TNS-C-14</strain>
    </source>
</reference>
<comment type="caution">
    <text evidence="2">The sequence shown here is derived from an EMBL/GenBank/DDBJ whole genome shotgun (WGS) entry which is preliminary data.</text>
</comment>
<dbReference type="AlphaFoldDB" id="A0AAN7U1N4"/>
<organism evidence="2 3">
    <name type="scientific">Dictyostelium firmibasis</name>
    <dbReference type="NCBI Taxonomy" id="79012"/>
    <lineage>
        <taxon>Eukaryota</taxon>
        <taxon>Amoebozoa</taxon>
        <taxon>Evosea</taxon>
        <taxon>Eumycetozoa</taxon>
        <taxon>Dictyostelia</taxon>
        <taxon>Dictyosteliales</taxon>
        <taxon>Dictyosteliaceae</taxon>
        <taxon>Dictyostelium</taxon>
    </lineage>
</organism>